<dbReference type="InterPro" id="IPR003593">
    <property type="entry name" value="AAA+_ATPase"/>
</dbReference>
<dbReference type="GO" id="GO:0005524">
    <property type="term" value="F:ATP binding"/>
    <property type="evidence" value="ECO:0007669"/>
    <property type="project" value="UniProtKB-KW"/>
</dbReference>
<dbReference type="GO" id="GO:0016887">
    <property type="term" value="F:ATP hydrolysis activity"/>
    <property type="evidence" value="ECO:0007669"/>
    <property type="project" value="InterPro"/>
</dbReference>
<dbReference type="GO" id="GO:0043190">
    <property type="term" value="C:ATP-binding cassette (ABC) transporter complex"/>
    <property type="evidence" value="ECO:0007669"/>
    <property type="project" value="InterPro"/>
</dbReference>
<keyword evidence="6" id="KW-1185">Reference proteome</keyword>
<accession>A0A2S8S665</accession>
<protein>
    <submittedName>
        <fullName evidence="5">Putative spermidine/putrescine transport system ATP-binding protein</fullName>
    </submittedName>
</protein>
<keyword evidence="2" id="KW-0547">Nucleotide-binding</keyword>
<evidence type="ECO:0000259" key="4">
    <source>
        <dbReference type="PROSITE" id="PS50893"/>
    </source>
</evidence>
<dbReference type="AlphaFoldDB" id="A0A2S8S665"/>
<dbReference type="Pfam" id="PF08402">
    <property type="entry name" value="TOBE_2"/>
    <property type="match status" value="1"/>
</dbReference>
<dbReference type="SUPFAM" id="SSF52540">
    <property type="entry name" value="P-loop containing nucleoside triphosphate hydrolases"/>
    <property type="match status" value="1"/>
</dbReference>
<dbReference type="Gene3D" id="2.40.50.100">
    <property type="match status" value="1"/>
</dbReference>
<dbReference type="InterPro" id="IPR013611">
    <property type="entry name" value="Transp-assoc_OB_typ2"/>
</dbReference>
<sequence length="372" mass="40441">MTEQSRIDIRSVTKLYGAVRAVNDVDLTIDGGAYCCMIGPSGCGKTTLLRMIAGHETPTSGTISIGGEDMTTVRTGSRGTALMFQNYALFPHLSLTDNVAFSLRVNGVAASERRDKAREMLDRVQLLHLADRVPSELSGGQQQRVALARALITNPKVLLLDEPLSALDEFLRLRMRVELKRLQNQLGITFIHVTHTQPEAIALADQVVVMDHGVVEQAASPRTIYNRPHSPYVARFMGGQNVLTGTVQSAGAEGTVVESKDGNLYDLPPIEGAKPGDTANFSVRRDRIQISDTKGDGRNCTEGTVVNIEYQGTFVKLALETGTREEFIVYLDDDAYYAAPKAVGDKVHASWAPKVNHILVGANNSTGTPYED</sequence>
<dbReference type="SUPFAM" id="SSF50331">
    <property type="entry name" value="MOP-like"/>
    <property type="match status" value="1"/>
</dbReference>
<reference evidence="5 6" key="1">
    <citation type="submission" date="2018-02" db="EMBL/GenBank/DDBJ databases">
        <title>Genomic Encyclopedia of Archaeal and Bacterial Type Strains, Phase II (KMG-II): from individual species to whole genera.</title>
        <authorList>
            <person name="Goeker M."/>
        </authorList>
    </citation>
    <scope>NUCLEOTIDE SEQUENCE [LARGE SCALE GENOMIC DNA]</scope>
    <source>
        <strain evidence="5 6">DSM 18921</strain>
    </source>
</reference>
<evidence type="ECO:0000256" key="2">
    <source>
        <dbReference type="ARBA" id="ARBA00022741"/>
    </source>
</evidence>
<evidence type="ECO:0000256" key="3">
    <source>
        <dbReference type="ARBA" id="ARBA00022840"/>
    </source>
</evidence>
<gene>
    <name evidence="5" type="ORF">LX70_02556</name>
</gene>
<name>A0A2S8S665_9RHOB</name>
<dbReference type="Proteomes" id="UP000238338">
    <property type="component" value="Unassembled WGS sequence"/>
</dbReference>
<dbReference type="GO" id="GO:0022857">
    <property type="term" value="F:transmembrane transporter activity"/>
    <property type="evidence" value="ECO:0007669"/>
    <property type="project" value="InterPro"/>
</dbReference>
<dbReference type="Pfam" id="PF00005">
    <property type="entry name" value="ABC_tran"/>
    <property type="match status" value="1"/>
</dbReference>
<dbReference type="EMBL" id="PVEP01000005">
    <property type="protein sequence ID" value="PQV56290.1"/>
    <property type="molecule type" value="Genomic_DNA"/>
</dbReference>
<evidence type="ECO:0000313" key="5">
    <source>
        <dbReference type="EMBL" id="PQV56290.1"/>
    </source>
</evidence>
<dbReference type="FunFam" id="3.40.50.300:FF:000425">
    <property type="entry name" value="Probable ABC transporter, ATP-binding subunit"/>
    <property type="match status" value="1"/>
</dbReference>
<dbReference type="InterPro" id="IPR003439">
    <property type="entry name" value="ABC_transporter-like_ATP-bd"/>
</dbReference>
<keyword evidence="3 5" id="KW-0067">ATP-binding</keyword>
<dbReference type="PANTHER" id="PTHR42781:SF4">
    <property type="entry name" value="SPERMIDINE_PUTRESCINE IMPORT ATP-BINDING PROTEIN POTA"/>
    <property type="match status" value="1"/>
</dbReference>
<proteinExistence type="predicted"/>
<dbReference type="PROSITE" id="PS50893">
    <property type="entry name" value="ABC_TRANSPORTER_2"/>
    <property type="match status" value="1"/>
</dbReference>
<evidence type="ECO:0000313" key="6">
    <source>
        <dbReference type="Proteomes" id="UP000238338"/>
    </source>
</evidence>
<feature type="domain" description="ABC transporter" evidence="4">
    <location>
        <begin position="7"/>
        <end position="237"/>
    </location>
</feature>
<keyword evidence="1" id="KW-0813">Transport</keyword>
<comment type="caution">
    <text evidence="5">The sequence shown here is derived from an EMBL/GenBank/DDBJ whole genome shotgun (WGS) entry which is preliminary data.</text>
</comment>
<dbReference type="InterPro" id="IPR017871">
    <property type="entry name" value="ABC_transporter-like_CS"/>
</dbReference>
<dbReference type="GO" id="GO:0015697">
    <property type="term" value="P:quaternary ammonium group transport"/>
    <property type="evidence" value="ECO:0007669"/>
    <property type="project" value="UniProtKB-ARBA"/>
</dbReference>
<dbReference type="PROSITE" id="PS00211">
    <property type="entry name" value="ABC_TRANSPORTER_1"/>
    <property type="match status" value="1"/>
</dbReference>
<dbReference type="InterPro" id="IPR008995">
    <property type="entry name" value="Mo/tungstate-bd_C_term_dom"/>
</dbReference>
<dbReference type="OrthoDB" id="9802264at2"/>
<dbReference type="SMART" id="SM00382">
    <property type="entry name" value="AAA"/>
    <property type="match status" value="1"/>
</dbReference>
<organism evidence="5 6">
    <name type="scientific">Albidovulum denitrificans</name>
    <dbReference type="NCBI Taxonomy" id="404881"/>
    <lineage>
        <taxon>Bacteria</taxon>
        <taxon>Pseudomonadati</taxon>
        <taxon>Pseudomonadota</taxon>
        <taxon>Alphaproteobacteria</taxon>
        <taxon>Rhodobacterales</taxon>
        <taxon>Paracoccaceae</taxon>
        <taxon>Albidovulum</taxon>
    </lineage>
</organism>
<dbReference type="RefSeq" id="WP_105515144.1">
    <property type="nucleotide sequence ID" value="NZ_PVEP01000005.1"/>
</dbReference>
<evidence type="ECO:0000256" key="1">
    <source>
        <dbReference type="ARBA" id="ARBA00022448"/>
    </source>
</evidence>
<dbReference type="PANTHER" id="PTHR42781">
    <property type="entry name" value="SPERMIDINE/PUTRESCINE IMPORT ATP-BINDING PROTEIN POTA"/>
    <property type="match status" value="1"/>
</dbReference>
<dbReference type="InterPro" id="IPR050093">
    <property type="entry name" value="ABC_SmlMolc_Importer"/>
</dbReference>
<dbReference type="InterPro" id="IPR027417">
    <property type="entry name" value="P-loop_NTPase"/>
</dbReference>
<dbReference type="Gene3D" id="3.40.50.300">
    <property type="entry name" value="P-loop containing nucleotide triphosphate hydrolases"/>
    <property type="match status" value="1"/>
</dbReference>